<proteinExistence type="predicted"/>
<sequence length="86" mass="9355">NYCVSALTCGGLSLLTILPRTVIVSVLSTSSHKFPGVTIVSMAEYSGVKSTKLVLKGMKDKSKKKHKSNKRKRDESNEDTLDIVGE</sequence>
<evidence type="ECO:0000256" key="1">
    <source>
        <dbReference type="SAM" id="MobiDB-lite"/>
    </source>
</evidence>
<evidence type="ECO:0000313" key="2">
    <source>
        <dbReference type="EMBL" id="KAG9460968.1"/>
    </source>
</evidence>
<dbReference type="EMBL" id="WNTK01032127">
    <property type="protein sequence ID" value="KAG9460968.1"/>
    <property type="molecule type" value="Genomic_DNA"/>
</dbReference>
<name>A0A8J6BEG5_ELECQ</name>
<dbReference type="Proteomes" id="UP000770717">
    <property type="component" value="Unassembled WGS sequence"/>
</dbReference>
<keyword evidence="3" id="KW-1185">Reference proteome</keyword>
<reference evidence="2" key="1">
    <citation type="thesis" date="2020" institute="ProQuest LLC" country="789 East Eisenhower Parkway, Ann Arbor, MI, USA">
        <title>Comparative Genomics and Chromosome Evolution.</title>
        <authorList>
            <person name="Mudd A.B."/>
        </authorList>
    </citation>
    <scope>NUCLEOTIDE SEQUENCE</scope>
    <source>
        <strain evidence="2">HN-11 Male</strain>
        <tissue evidence="2">Kidney and liver</tissue>
    </source>
</reference>
<organism evidence="2 3">
    <name type="scientific">Eleutherodactylus coqui</name>
    <name type="common">Puerto Rican coqui</name>
    <dbReference type="NCBI Taxonomy" id="57060"/>
    <lineage>
        <taxon>Eukaryota</taxon>
        <taxon>Metazoa</taxon>
        <taxon>Chordata</taxon>
        <taxon>Craniata</taxon>
        <taxon>Vertebrata</taxon>
        <taxon>Euteleostomi</taxon>
        <taxon>Amphibia</taxon>
        <taxon>Batrachia</taxon>
        <taxon>Anura</taxon>
        <taxon>Neobatrachia</taxon>
        <taxon>Hyloidea</taxon>
        <taxon>Eleutherodactylidae</taxon>
        <taxon>Eleutherodactylinae</taxon>
        <taxon>Eleutherodactylus</taxon>
        <taxon>Eleutherodactylus</taxon>
    </lineage>
</organism>
<feature type="region of interest" description="Disordered" evidence="1">
    <location>
        <begin position="58"/>
        <end position="86"/>
    </location>
</feature>
<feature type="compositionally biased region" description="Basic residues" evidence="1">
    <location>
        <begin position="61"/>
        <end position="71"/>
    </location>
</feature>
<dbReference type="AlphaFoldDB" id="A0A8J6BEG5"/>
<gene>
    <name evidence="2" type="ORF">GDO78_018565</name>
</gene>
<protein>
    <submittedName>
        <fullName evidence="2">Uncharacterized protein</fullName>
    </submittedName>
</protein>
<comment type="caution">
    <text evidence="2">The sequence shown here is derived from an EMBL/GenBank/DDBJ whole genome shotgun (WGS) entry which is preliminary data.</text>
</comment>
<evidence type="ECO:0000313" key="3">
    <source>
        <dbReference type="Proteomes" id="UP000770717"/>
    </source>
</evidence>
<feature type="compositionally biased region" description="Acidic residues" evidence="1">
    <location>
        <begin position="76"/>
        <end position="86"/>
    </location>
</feature>
<accession>A0A8J6BEG5</accession>
<feature type="non-terminal residue" evidence="2">
    <location>
        <position position="86"/>
    </location>
</feature>